<accession>A0A8S2R3X0</accession>
<dbReference type="Proteomes" id="UP000676336">
    <property type="component" value="Unassembled WGS sequence"/>
</dbReference>
<dbReference type="AlphaFoldDB" id="A0A8S2R3X0"/>
<dbReference type="EMBL" id="CAJOBI010009694">
    <property type="protein sequence ID" value="CAF4144066.1"/>
    <property type="molecule type" value="Genomic_DNA"/>
</dbReference>
<organism evidence="1 2">
    <name type="scientific">Rotaria magnacalcarata</name>
    <dbReference type="NCBI Taxonomy" id="392030"/>
    <lineage>
        <taxon>Eukaryota</taxon>
        <taxon>Metazoa</taxon>
        <taxon>Spiralia</taxon>
        <taxon>Gnathifera</taxon>
        <taxon>Rotifera</taxon>
        <taxon>Eurotatoria</taxon>
        <taxon>Bdelloidea</taxon>
        <taxon>Philodinida</taxon>
        <taxon>Philodinidae</taxon>
        <taxon>Rotaria</taxon>
    </lineage>
</organism>
<protein>
    <submittedName>
        <fullName evidence="1">Uncharacterized protein</fullName>
    </submittedName>
</protein>
<feature type="non-terminal residue" evidence="1">
    <location>
        <position position="1"/>
    </location>
</feature>
<name>A0A8S2R3X0_9BILA</name>
<proteinExistence type="predicted"/>
<gene>
    <name evidence="1" type="ORF">SMN809_LOCUS19407</name>
</gene>
<evidence type="ECO:0000313" key="1">
    <source>
        <dbReference type="EMBL" id="CAF4144066.1"/>
    </source>
</evidence>
<comment type="caution">
    <text evidence="1">The sequence shown here is derived from an EMBL/GenBank/DDBJ whole genome shotgun (WGS) entry which is preliminary data.</text>
</comment>
<sequence>MISISNSLPQPLADRLWDGYTHGAILAVAAVAAVV</sequence>
<reference evidence="1" key="1">
    <citation type="submission" date="2021-02" db="EMBL/GenBank/DDBJ databases">
        <authorList>
            <person name="Nowell W R."/>
        </authorList>
    </citation>
    <scope>NUCLEOTIDE SEQUENCE</scope>
</reference>
<evidence type="ECO:0000313" key="2">
    <source>
        <dbReference type="Proteomes" id="UP000676336"/>
    </source>
</evidence>